<dbReference type="InterPro" id="IPR005801">
    <property type="entry name" value="ADC_synthase"/>
</dbReference>
<keyword evidence="12 15" id="KW-0456">Lyase</keyword>
<keyword evidence="19" id="KW-1185">Reference proteome</keyword>
<dbReference type="SUPFAM" id="SSF56322">
    <property type="entry name" value="ADC synthase"/>
    <property type="match status" value="1"/>
</dbReference>
<evidence type="ECO:0000256" key="12">
    <source>
        <dbReference type="ARBA" id="ARBA00023239"/>
    </source>
</evidence>
<keyword evidence="11 15" id="KW-0057">Aromatic amino acid biosynthesis</keyword>
<keyword evidence="10 15" id="KW-0460">Magnesium</keyword>
<evidence type="ECO:0000259" key="17">
    <source>
        <dbReference type="Pfam" id="PF04715"/>
    </source>
</evidence>
<dbReference type="EC" id="4.1.3.27" evidence="5 15"/>
<dbReference type="InterPro" id="IPR015890">
    <property type="entry name" value="Chorismate_C"/>
</dbReference>
<dbReference type="Pfam" id="PF04715">
    <property type="entry name" value="Anth_synt_I_N"/>
    <property type="match status" value="1"/>
</dbReference>
<comment type="function">
    <text evidence="13 15">Part of a heterotetrameric complex that catalyzes the two-step biosynthesis of anthranilate, an intermediate in the biosynthesis of L-tryptophan. In the first step, the glutamine-binding beta subunit (TrpG) of anthranilate synthase (AS) provides the glutamine amidotransferase activity which generates ammonia as a substrate that, along with chorismate, is used in the second step, catalyzed by the large alpha subunit of AS (TrpE) to produce anthranilate. In the absence of TrpG, TrpE can synthesize anthranilate directly from chorismate and high concentrations of ammonia.</text>
</comment>
<keyword evidence="8 15" id="KW-0479">Metal-binding</keyword>
<dbReference type="PANTHER" id="PTHR11236:SF48">
    <property type="entry name" value="ISOCHORISMATE SYNTHASE MENF"/>
    <property type="match status" value="1"/>
</dbReference>
<evidence type="ECO:0000256" key="10">
    <source>
        <dbReference type="ARBA" id="ARBA00022842"/>
    </source>
</evidence>
<dbReference type="GO" id="GO:0046872">
    <property type="term" value="F:metal ion binding"/>
    <property type="evidence" value="ECO:0007669"/>
    <property type="project" value="UniProtKB-KW"/>
</dbReference>
<feature type="domain" description="Chorismate-utilising enzyme C-terminal" evidence="16">
    <location>
        <begin position="227"/>
        <end position="478"/>
    </location>
</feature>
<dbReference type="Gene3D" id="3.60.120.10">
    <property type="entry name" value="Anthranilate synthase"/>
    <property type="match status" value="1"/>
</dbReference>
<evidence type="ECO:0000256" key="2">
    <source>
        <dbReference type="ARBA" id="ARBA00004873"/>
    </source>
</evidence>
<evidence type="ECO:0000256" key="9">
    <source>
        <dbReference type="ARBA" id="ARBA00022822"/>
    </source>
</evidence>
<dbReference type="PATRIC" id="fig|56193.3.peg.2024"/>
<evidence type="ECO:0000259" key="16">
    <source>
        <dbReference type="Pfam" id="PF00425"/>
    </source>
</evidence>
<evidence type="ECO:0000313" key="18">
    <source>
        <dbReference type="EMBL" id="KKW92217.1"/>
    </source>
</evidence>
<comment type="similarity">
    <text evidence="3 15">Belongs to the anthranilate synthase component I family.</text>
</comment>
<dbReference type="PRINTS" id="PR00095">
    <property type="entry name" value="ANTSNTHASEI"/>
</dbReference>
<evidence type="ECO:0000256" key="7">
    <source>
        <dbReference type="ARBA" id="ARBA00022605"/>
    </source>
</evidence>
<name>A0A0M3APW8_9SPHN</name>
<evidence type="ECO:0000256" key="6">
    <source>
        <dbReference type="ARBA" id="ARBA00020653"/>
    </source>
</evidence>
<comment type="caution">
    <text evidence="18">The sequence shown here is derived from an EMBL/GenBank/DDBJ whole genome shotgun (WGS) entry which is preliminary data.</text>
</comment>
<comment type="cofactor">
    <cofactor evidence="1 15">
        <name>Mg(2+)</name>
        <dbReference type="ChEBI" id="CHEBI:18420"/>
    </cofactor>
</comment>
<dbReference type="Pfam" id="PF00425">
    <property type="entry name" value="Chorismate_bind"/>
    <property type="match status" value="1"/>
</dbReference>
<dbReference type="STRING" id="56193.YP76_09765"/>
<reference evidence="18 19" key="1">
    <citation type="submission" date="2015-04" db="EMBL/GenBank/DDBJ databases">
        <title>Genome sequence of aromatic hydrocarbons-degrading Sphingobium chungbukense DJ77.</title>
        <authorList>
            <person name="Kim Y.-C."/>
            <person name="Chae J.-C."/>
        </authorList>
    </citation>
    <scope>NUCLEOTIDE SEQUENCE [LARGE SCALE GENOMIC DNA]</scope>
    <source>
        <strain evidence="18 19">DJ77</strain>
    </source>
</reference>
<protein>
    <recommendedName>
        <fullName evidence="6 15">Anthranilate synthase component 1</fullName>
        <ecNumber evidence="5 15">4.1.3.27</ecNumber>
    </recommendedName>
</protein>
<dbReference type="EMBL" id="LBIC01000004">
    <property type="protein sequence ID" value="KKW92217.1"/>
    <property type="molecule type" value="Genomic_DNA"/>
</dbReference>
<keyword evidence="9 15" id="KW-0822">Tryptophan biosynthesis</keyword>
<dbReference type="RefSeq" id="WP_046763421.1">
    <property type="nucleotide sequence ID" value="NZ_LBIC01000004.1"/>
</dbReference>
<keyword evidence="7 15" id="KW-0028">Amino-acid biosynthesis</keyword>
<comment type="pathway">
    <text evidence="2 15">Amino-acid biosynthesis; L-tryptophan biosynthesis; L-tryptophan from chorismate: step 1/5.</text>
</comment>
<dbReference type="PANTHER" id="PTHR11236">
    <property type="entry name" value="AMINOBENZOATE/ANTHRANILATE SYNTHASE"/>
    <property type="match status" value="1"/>
</dbReference>
<dbReference type="GO" id="GO:0000162">
    <property type="term" value="P:L-tryptophan biosynthetic process"/>
    <property type="evidence" value="ECO:0007669"/>
    <property type="project" value="UniProtKB-UniPathway"/>
</dbReference>
<evidence type="ECO:0000256" key="4">
    <source>
        <dbReference type="ARBA" id="ARBA00011575"/>
    </source>
</evidence>
<sequence length="500" mass="53432">MDGIDSARKALAAGQSALVWRRQIADTDTPISAALKLFEADRGDFLLESVEGGAVRGRHSLIGLAPDLVFRAQGQVAQINRQWATDREAFQPESRGALDALRALVAECRAPLDPALPAALACLVGYFGYETVGLVEKLPRPPENPMALPDMLFVRPTVILVFDRLADALFLVAPVWKGSFTDAGRAVEEALERIDAVAARLAAPLPAQTAPAEIADVAVTPVLEPGRYAAMVNRAKDYIVAGDIFQVVLAQRFTSPFTLPPIALYRTLRRINPSPFLYYLDLPGFAIIGSSPEILVRARDGEVTIRPIAGTRPRGRNAVEDAANRESLLADPKERAEHLMLLDLGRNDVGRVATAGSVTVTDSYTVEFYSHVMHIVSNVVGRLAPEKDALDALFAGFPAGTVSGAPKVRACEIIAELEPETRGAYAGGVGYFGPDGNMDSCIVLRTAVLKDGVMHVQAGAGIVADSTPEYEQRECEAKSGALLAAAREAVALARQSGFGQ</sequence>
<dbReference type="NCBIfam" id="TIGR00564">
    <property type="entry name" value="trpE_most"/>
    <property type="match status" value="1"/>
</dbReference>
<evidence type="ECO:0000256" key="5">
    <source>
        <dbReference type="ARBA" id="ARBA00012266"/>
    </source>
</evidence>
<evidence type="ECO:0000256" key="8">
    <source>
        <dbReference type="ARBA" id="ARBA00022723"/>
    </source>
</evidence>
<evidence type="ECO:0000256" key="3">
    <source>
        <dbReference type="ARBA" id="ARBA00009562"/>
    </source>
</evidence>
<evidence type="ECO:0000256" key="15">
    <source>
        <dbReference type="RuleBase" id="RU364045"/>
    </source>
</evidence>
<feature type="domain" description="Anthranilate synthase component I N-terminal" evidence="17">
    <location>
        <begin position="26"/>
        <end position="171"/>
    </location>
</feature>
<gene>
    <name evidence="15" type="primary">trpE</name>
    <name evidence="18" type="ORF">YP76_09765</name>
</gene>
<evidence type="ECO:0000256" key="11">
    <source>
        <dbReference type="ARBA" id="ARBA00023141"/>
    </source>
</evidence>
<dbReference type="AlphaFoldDB" id="A0A0M3APW8"/>
<dbReference type="GO" id="GO:0004049">
    <property type="term" value="F:anthranilate synthase activity"/>
    <property type="evidence" value="ECO:0007669"/>
    <property type="project" value="UniProtKB-EC"/>
</dbReference>
<dbReference type="UniPathway" id="UPA00035">
    <property type="reaction ID" value="UER00040"/>
</dbReference>
<organism evidence="18 19">
    <name type="scientific">Sphingobium chungbukense</name>
    <dbReference type="NCBI Taxonomy" id="56193"/>
    <lineage>
        <taxon>Bacteria</taxon>
        <taxon>Pseudomonadati</taxon>
        <taxon>Pseudomonadota</taxon>
        <taxon>Alphaproteobacteria</taxon>
        <taxon>Sphingomonadales</taxon>
        <taxon>Sphingomonadaceae</taxon>
        <taxon>Sphingobium</taxon>
    </lineage>
</organism>
<proteinExistence type="inferred from homology"/>
<comment type="subunit">
    <text evidence="4 15">Heterotetramer consisting of two non-identical subunits: a beta subunit (TrpG) and a large alpha subunit (TrpE).</text>
</comment>
<evidence type="ECO:0000256" key="14">
    <source>
        <dbReference type="ARBA" id="ARBA00047683"/>
    </source>
</evidence>
<dbReference type="InterPro" id="IPR006805">
    <property type="entry name" value="Anth_synth_I_N"/>
</dbReference>
<evidence type="ECO:0000256" key="1">
    <source>
        <dbReference type="ARBA" id="ARBA00001946"/>
    </source>
</evidence>
<evidence type="ECO:0000256" key="13">
    <source>
        <dbReference type="ARBA" id="ARBA00025634"/>
    </source>
</evidence>
<dbReference type="InterPro" id="IPR005256">
    <property type="entry name" value="Anth_synth_I_PabB"/>
</dbReference>
<dbReference type="Proteomes" id="UP000033874">
    <property type="component" value="Unassembled WGS sequence"/>
</dbReference>
<evidence type="ECO:0000313" key="19">
    <source>
        <dbReference type="Proteomes" id="UP000033874"/>
    </source>
</evidence>
<accession>A0A0M3APW8</accession>
<comment type="catalytic activity">
    <reaction evidence="14 15">
        <text>chorismate + L-glutamine = anthranilate + pyruvate + L-glutamate + H(+)</text>
        <dbReference type="Rhea" id="RHEA:21732"/>
        <dbReference type="ChEBI" id="CHEBI:15361"/>
        <dbReference type="ChEBI" id="CHEBI:15378"/>
        <dbReference type="ChEBI" id="CHEBI:16567"/>
        <dbReference type="ChEBI" id="CHEBI:29748"/>
        <dbReference type="ChEBI" id="CHEBI:29985"/>
        <dbReference type="ChEBI" id="CHEBI:58359"/>
        <dbReference type="EC" id="4.1.3.27"/>
    </reaction>
</comment>
<dbReference type="InterPro" id="IPR019999">
    <property type="entry name" value="Anth_synth_I-like"/>
</dbReference>